<reference evidence="2" key="1">
    <citation type="journal article" date="2019" name="MBio">
        <title>Virus Genomes from Deep Sea Sediments Expand the Ocean Megavirome and Support Independent Origins of Viral Gigantism.</title>
        <authorList>
            <person name="Backstrom D."/>
            <person name="Yutin N."/>
            <person name="Jorgensen S.L."/>
            <person name="Dharamshi J."/>
            <person name="Homa F."/>
            <person name="Zaremba-Niedwiedzka K."/>
            <person name="Spang A."/>
            <person name="Wolf Y.I."/>
            <person name="Koonin E.V."/>
            <person name="Ettema T.J."/>
        </authorList>
    </citation>
    <scope>NUCLEOTIDE SEQUENCE</scope>
</reference>
<name>A0A481YUI0_9VIRU</name>
<evidence type="ECO:0000313" key="2">
    <source>
        <dbReference type="EMBL" id="QBK86749.1"/>
    </source>
</evidence>
<gene>
    <name evidence="2" type="ORF">LCMAC103_00800</name>
</gene>
<evidence type="ECO:0008006" key="3">
    <source>
        <dbReference type="Google" id="ProtNLM"/>
    </source>
</evidence>
<evidence type="ECO:0000256" key="1">
    <source>
        <dbReference type="SAM" id="MobiDB-lite"/>
    </source>
</evidence>
<accession>A0A481YUI0</accession>
<dbReference type="EMBL" id="MK500335">
    <property type="protein sequence ID" value="QBK86749.1"/>
    <property type="molecule type" value="Genomic_DNA"/>
</dbReference>
<proteinExistence type="predicted"/>
<protein>
    <recommendedName>
        <fullName evidence="3">Rho termination factor N-terminal domain-containing protein</fullName>
    </recommendedName>
</protein>
<feature type="region of interest" description="Disordered" evidence="1">
    <location>
        <begin position="181"/>
        <end position="204"/>
    </location>
</feature>
<sequence length="204" mass="23494">MPEIAHNTCYGGFTLSDECADLMVTYGCEHPHDAPRHDPALLRAINVLGRERSAGPYCKIGIEIIRGNRYRIDEYDGIESVIETKDNNCVIPDDHQQATADLEERCANFAAYIPVPEHEIREKRNKARKELREKNKFFEKYFALDRVALNDLCKDRGLHKYHALRKYDLINLLRQNPKSKKTSLGYVKNAQKTRKGPINPLKNV</sequence>
<organism evidence="2">
    <name type="scientific">Marseillevirus LCMAC103</name>
    <dbReference type="NCBI Taxonomy" id="2506604"/>
    <lineage>
        <taxon>Viruses</taxon>
        <taxon>Varidnaviria</taxon>
        <taxon>Bamfordvirae</taxon>
        <taxon>Nucleocytoviricota</taxon>
        <taxon>Megaviricetes</taxon>
        <taxon>Pimascovirales</taxon>
        <taxon>Pimascovirales incertae sedis</taxon>
        <taxon>Marseilleviridae</taxon>
    </lineage>
</organism>